<dbReference type="PANTHER" id="PTHR33490:SF12">
    <property type="entry name" value="BLL5557 PROTEIN"/>
    <property type="match status" value="1"/>
</dbReference>
<protein>
    <recommendedName>
        <fullName evidence="1">Transglutaminase-like domain-containing protein</fullName>
    </recommendedName>
</protein>
<accession>U1MP54</accession>
<dbReference type="InterPro" id="IPR002931">
    <property type="entry name" value="Transglutaminase-like"/>
</dbReference>
<proteinExistence type="predicted"/>
<dbReference type="EMBL" id="ASHR01000030">
    <property type="protein sequence ID" value="ERG63676.1"/>
    <property type="molecule type" value="Genomic_DNA"/>
</dbReference>
<dbReference type="InterPro" id="IPR038765">
    <property type="entry name" value="Papain-like_cys_pep_sf"/>
</dbReference>
<dbReference type="RefSeq" id="WP_021011130.1">
    <property type="nucleotide sequence ID" value="NZ_ASHR01000030.1"/>
</dbReference>
<organism evidence="2 3">
    <name type="scientific">Agrococcus pavilionensis RW1</name>
    <dbReference type="NCBI Taxonomy" id="1330458"/>
    <lineage>
        <taxon>Bacteria</taxon>
        <taxon>Bacillati</taxon>
        <taxon>Actinomycetota</taxon>
        <taxon>Actinomycetes</taxon>
        <taxon>Micrococcales</taxon>
        <taxon>Microbacteriaceae</taxon>
        <taxon>Agrococcus</taxon>
    </lineage>
</organism>
<keyword evidence="3" id="KW-1185">Reference proteome</keyword>
<gene>
    <name evidence="2" type="ORF">L332_04305</name>
</gene>
<feature type="domain" description="Transglutaminase-like" evidence="1">
    <location>
        <begin position="145"/>
        <end position="205"/>
    </location>
</feature>
<dbReference type="Pfam" id="PF01841">
    <property type="entry name" value="Transglut_core"/>
    <property type="match status" value="1"/>
</dbReference>
<reference evidence="2 3" key="1">
    <citation type="journal article" date="2013" name="Genome Announc.">
        <title>First draft genome sequence from a member of the genus agrococcus, isolated from modern microbialites.</title>
        <authorList>
            <person name="White R.A.III."/>
            <person name="Grassa C.J."/>
            <person name="Suttle C.A."/>
        </authorList>
    </citation>
    <scope>NUCLEOTIDE SEQUENCE [LARGE SCALE GENOMIC DNA]</scope>
    <source>
        <strain evidence="2 3">RW1</strain>
    </source>
</reference>
<dbReference type="Gene3D" id="3.10.620.30">
    <property type="match status" value="1"/>
</dbReference>
<name>U1MP54_9MICO</name>
<dbReference type="SMART" id="SM00460">
    <property type="entry name" value="TGc"/>
    <property type="match status" value="1"/>
</dbReference>
<dbReference type="OrthoDB" id="5438043at2"/>
<evidence type="ECO:0000313" key="3">
    <source>
        <dbReference type="Proteomes" id="UP000016462"/>
    </source>
</evidence>
<evidence type="ECO:0000313" key="2">
    <source>
        <dbReference type="EMBL" id="ERG63676.1"/>
    </source>
</evidence>
<comment type="caution">
    <text evidence="2">The sequence shown here is derived from an EMBL/GenBank/DDBJ whole genome shotgun (WGS) entry which is preliminary data.</text>
</comment>
<dbReference type="Proteomes" id="UP000016462">
    <property type="component" value="Unassembled WGS sequence"/>
</dbReference>
<dbReference type="AlphaFoldDB" id="U1MP54"/>
<sequence>MRTTHATFSMSLVGETDVTLLVLPAAAYASDDRIDVTVDGAPVGWRIQPAQHDTRELVFTAPAGQLEVEIRSTVSGLERPVDEGDPARYLDDSRYVEASALRGFVDERFGRASGHEQIAAMRNWIARGFTYSPSLSEIDDTAVDTIRKSGGMCRDYAHVMIALARAAGIPARYVGVYAPGLRPPDFHAVAEVLIDGEWFVVDPTGLAPRQSLIRIATGADALETAWATTARNPITLQSVAVRAEDDALEEGAMDDVRALVRIG</sequence>
<dbReference type="PANTHER" id="PTHR33490">
    <property type="entry name" value="BLR5614 PROTEIN-RELATED"/>
    <property type="match status" value="1"/>
</dbReference>
<dbReference type="SUPFAM" id="SSF54001">
    <property type="entry name" value="Cysteine proteinases"/>
    <property type="match status" value="1"/>
</dbReference>
<evidence type="ECO:0000259" key="1">
    <source>
        <dbReference type="SMART" id="SM00460"/>
    </source>
</evidence>